<accession>A0A976XIF9</accession>
<protein>
    <submittedName>
        <fullName evidence="2">Uncharacterized protein</fullName>
    </submittedName>
</protein>
<sequence length="256" mass="29886">MSKKDNLLFTRILIFVHIVLVLTVLSSGSLAGLYYSQPHIHVSLKIPQDNVNTWHILSNNNGYVITGGNFKTTICFYNTSIFPITYEPEKIDIFYYPIGERPSCMFLHPEDNHFNPLSEYQNIAQVYNSIDEASKAFFRLNDLKVTINSSRWDFTNPKYYELNWNVGFKVPNERVSIIKQLYMDCAKFNKILFSVHIEENKLNYLFMTKKIKSTFELIIPMDCKVDQSLHSLFSSHRVVRQPVLFGEFENTHIAFT</sequence>
<keyword evidence="1" id="KW-1133">Transmembrane helix</keyword>
<gene>
    <name evidence="2" type="ORF">MACK_003429</name>
</gene>
<keyword evidence="1" id="KW-0812">Transmembrane</keyword>
<feature type="transmembrane region" description="Helical" evidence="1">
    <location>
        <begin position="12"/>
        <end position="35"/>
    </location>
</feature>
<evidence type="ECO:0000313" key="3">
    <source>
        <dbReference type="Proteomes" id="UP000244811"/>
    </source>
</evidence>
<organism evidence="2 3">
    <name type="scientific">Theileria orientalis</name>
    <dbReference type="NCBI Taxonomy" id="68886"/>
    <lineage>
        <taxon>Eukaryota</taxon>
        <taxon>Sar</taxon>
        <taxon>Alveolata</taxon>
        <taxon>Apicomplexa</taxon>
        <taxon>Aconoidasida</taxon>
        <taxon>Piroplasmida</taxon>
        <taxon>Theileriidae</taxon>
        <taxon>Theileria</taxon>
    </lineage>
</organism>
<dbReference type="EMBL" id="CP056069">
    <property type="protein sequence ID" value="UVC49589.1"/>
    <property type="molecule type" value="Genomic_DNA"/>
</dbReference>
<name>A0A976XIF9_THEOR</name>
<keyword evidence="1" id="KW-0472">Membrane</keyword>
<evidence type="ECO:0000313" key="2">
    <source>
        <dbReference type="EMBL" id="UVC49589.1"/>
    </source>
</evidence>
<dbReference type="AlphaFoldDB" id="A0A976XIF9"/>
<proteinExistence type="predicted"/>
<reference evidence="2" key="1">
    <citation type="submission" date="2022-07" db="EMBL/GenBank/DDBJ databases">
        <title>Evaluation of T. orientalis genome assembly methods using nanopore sequencing and analysis of variation between genomes.</title>
        <authorList>
            <person name="Yam J."/>
            <person name="Micallef M.L."/>
            <person name="Liu M."/>
            <person name="Djordjevic S.P."/>
            <person name="Bogema D.R."/>
            <person name="Jenkins C."/>
        </authorList>
    </citation>
    <scope>NUCLEOTIDE SEQUENCE</scope>
    <source>
        <strain evidence="2">Goon Nure</strain>
    </source>
</reference>
<evidence type="ECO:0000256" key="1">
    <source>
        <dbReference type="SAM" id="Phobius"/>
    </source>
</evidence>
<dbReference type="Proteomes" id="UP000244811">
    <property type="component" value="Chromosome 1"/>
</dbReference>